<dbReference type="InterPro" id="IPR054692">
    <property type="entry name" value="LeuA-like_post-cat"/>
</dbReference>
<evidence type="ECO:0000313" key="12">
    <source>
        <dbReference type="EMBL" id="PWD80636.1"/>
    </source>
</evidence>
<keyword evidence="8 10" id="KW-0479">Metal-binding</keyword>
<keyword evidence="13" id="KW-1185">Reference proteome</keyword>
<dbReference type="Pfam" id="PF08502">
    <property type="entry name" value="LeuA_dimer"/>
    <property type="match status" value="1"/>
</dbReference>
<dbReference type="Proteomes" id="UP000245020">
    <property type="component" value="Unassembled WGS sequence"/>
</dbReference>
<gene>
    <name evidence="10 12" type="primary">leuA</name>
    <name evidence="12" type="ORF">DC083_05795</name>
</gene>
<sequence length="560" mass="62799">MITNPEVKYQRFEAPNYQNRTWPNKEITKVPRWLSSDLRDGNQSLIEPMNVEKKLRMFDLLIECGFKEIEVGFPSASETEFNFVRKLIEEERIPDDVTIQVLTQARQDLITKTFESLKGAKKAIVHYYNAVSPTFRRVVFKMEKPEIKALAVKGGGMIKAESLKYPDTEWFFEYSPEIFSDAELPFSLEVCEAVCEVFKPTPEKPLILNLPATVEVSTPNVYADQVEWFCDHISCRDSVVISAHVHNDRGCAVAATELALMAGADRVEGCLFGHGERTGNVDLVTVALNMYSQGLHPGLDFSKINTVVREVEYCTDLPVHPRHPYAGELVFTAFSGSHQDAIRKGLADMKENPDQYWRVPYLPIDPFDLGRSYEAVIRVNSQSGKGGVAYLLEEDHGIELPRRLQIEFSKVAQLFADREGVELTSERLYSIFESEYLNATPAIEILMPIDIEEDSDGNTHMQLKLKTADGEKSLNAKGNGPIAAFVHGVNEIFGWNIDVVDYNEHARSQGSTAEAVSYVELQIENRTLFGAATHANTSRSSLKAVVSAINRAIAQGFLSM</sequence>
<dbReference type="GO" id="GO:0003852">
    <property type="term" value="F:2-isopropylmalate synthase activity"/>
    <property type="evidence" value="ECO:0007669"/>
    <property type="project" value="UniProtKB-UniRule"/>
</dbReference>
<dbReference type="SMART" id="SM00917">
    <property type="entry name" value="LeuA_dimer"/>
    <property type="match status" value="1"/>
</dbReference>
<dbReference type="AlphaFoldDB" id="A0A2U2ADA5"/>
<comment type="pathway">
    <text evidence="2 10">Amino-acid biosynthesis; L-leucine biosynthesis; L-leucine from 3-methyl-2-oxobutanoate: step 1/4.</text>
</comment>
<dbReference type="Pfam" id="PF22615">
    <property type="entry name" value="IPMS_D2"/>
    <property type="match status" value="1"/>
</dbReference>
<keyword evidence="6 10" id="KW-0028">Amino-acid biosynthesis</keyword>
<dbReference type="InterPro" id="IPR036230">
    <property type="entry name" value="LeuA_allosteric_dom_sf"/>
</dbReference>
<feature type="binding site" evidence="10">
    <location>
        <position position="280"/>
    </location>
    <ligand>
        <name>Mg(2+)</name>
        <dbReference type="ChEBI" id="CHEBI:18420"/>
    </ligand>
</feature>
<dbReference type="UniPathway" id="UPA00048">
    <property type="reaction ID" value="UER00070"/>
</dbReference>
<dbReference type="GO" id="GO:0009098">
    <property type="term" value="P:L-leucine biosynthetic process"/>
    <property type="evidence" value="ECO:0007669"/>
    <property type="project" value="UniProtKB-UniRule"/>
</dbReference>
<dbReference type="GO" id="GO:0000287">
    <property type="term" value="F:magnesium ion binding"/>
    <property type="evidence" value="ECO:0007669"/>
    <property type="project" value="UniProtKB-UniRule"/>
</dbReference>
<keyword evidence="10" id="KW-0460">Magnesium</keyword>
<evidence type="ECO:0000256" key="10">
    <source>
        <dbReference type="HAMAP-Rule" id="MF_00572"/>
    </source>
</evidence>
<dbReference type="Gene3D" id="3.20.20.70">
    <property type="entry name" value="Aldolase class I"/>
    <property type="match status" value="1"/>
</dbReference>
<evidence type="ECO:0000256" key="6">
    <source>
        <dbReference type="ARBA" id="ARBA00022605"/>
    </source>
</evidence>
<dbReference type="GO" id="GO:0003985">
    <property type="term" value="F:acetyl-CoA C-acetyltransferase activity"/>
    <property type="evidence" value="ECO:0007669"/>
    <property type="project" value="UniProtKB-UniRule"/>
</dbReference>
<dbReference type="CDD" id="cd07942">
    <property type="entry name" value="DRE_TIM_LeuA"/>
    <property type="match status" value="1"/>
</dbReference>
<evidence type="ECO:0000313" key="13">
    <source>
        <dbReference type="Proteomes" id="UP000245020"/>
    </source>
</evidence>
<dbReference type="PROSITE" id="PS50991">
    <property type="entry name" value="PYR_CT"/>
    <property type="match status" value="1"/>
</dbReference>
<dbReference type="InterPro" id="IPR013709">
    <property type="entry name" value="2-isopropylmalate_synth_dimer"/>
</dbReference>
<comment type="catalytic activity">
    <reaction evidence="1 10">
        <text>3-methyl-2-oxobutanoate + acetyl-CoA + H2O = (2S)-2-isopropylmalate + CoA + H(+)</text>
        <dbReference type="Rhea" id="RHEA:21524"/>
        <dbReference type="ChEBI" id="CHEBI:1178"/>
        <dbReference type="ChEBI" id="CHEBI:11851"/>
        <dbReference type="ChEBI" id="CHEBI:15377"/>
        <dbReference type="ChEBI" id="CHEBI:15378"/>
        <dbReference type="ChEBI" id="CHEBI:57287"/>
        <dbReference type="ChEBI" id="CHEBI:57288"/>
        <dbReference type="EC" id="2.3.3.13"/>
    </reaction>
</comment>
<dbReference type="InterPro" id="IPR000891">
    <property type="entry name" value="PYR_CT"/>
</dbReference>
<evidence type="ECO:0000259" key="11">
    <source>
        <dbReference type="PROSITE" id="PS50991"/>
    </source>
</evidence>
<dbReference type="InterPro" id="IPR039371">
    <property type="entry name" value="LeuA_N_DRE-TIM"/>
</dbReference>
<comment type="cofactor">
    <cofactor evidence="10">
        <name>Mg(2+)</name>
        <dbReference type="ChEBI" id="CHEBI:18420"/>
    </cofactor>
</comment>
<organism evidence="12 13">
    <name type="scientific">Ignatzschineria ureiclastica</name>
    <dbReference type="NCBI Taxonomy" id="472582"/>
    <lineage>
        <taxon>Bacteria</taxon>
        <taxon>Pseudomonadati</taxon>
        <taxon>Pseudomonadota</taxon>
        <taxon>Gammaproteobacteria</taxon>
        <taxon>Cardiobacteriales</taxon>
        <taxon>Ignatzschineriaceae</taxon>
        <taxon>Ignatzschineria</taxon>
    </lineage>
</organism>
<dbReference type="OrthoDB" id="9803573at2"/>
<feature type="region of interest" description="Regulatory domain" evidence="10">
    <location>
        <begin position="439"/>
        <end position="560"/>
    </location>
</feature>
<feature type="binding site" evidence="10">
    <location>
        <position position="244"/>
    </location>
    <ligand>
        <name>Mg(2+)</name>
        <dbReference type="ChEBI" id="CHEBI:18420"/>
    </ligand>
</feature>
<feature type="domain" description="Pyruvate carboxyltransferase" evidence="11">
    <location>
        <begin position="31"/>
        <end position="305"/>
    </location>
</feature>
<keyword evidence="7 10" id="KW-0808">Transferase</keyword>
<accession>A0A2U2ADA5</accession>
<dbReference type="NCBIfam" id="NF002991">
    <property type="entry name" value="PRK03739.1"/>
    <property type="match status" value="1"/>
</dbReference>
<proteinExistence type="inferred from homology"/>
<dbReference type="Pfam" id="PF00682">
    <property type="entry name" value="HMGL-like"/>
    <property type="match status" value="1"/>
</dbReference>
<comment type="function">
    <text evidence="10">Catalyzes the condensation of the acetyl group of acetyl-CoA with 3-methyl-2-oxobutanoate (2-ketoisovalerate) to form 3-carboxy-3-hydroxy-4-methylpentanoate (2-isopropylmalate).</text>
</comment>
<evidence type="ECO:0000256" key="4">
    <source>
        <dbReference type="ARBA" id="ARBA00012973"/>
    </source>
</evidence>
<protein>
    <recommendedName>
        <fullName evidence="4 10">2-isopropylmalate synthase</fullName>
        <ecNumber evidence="4 10">2.3.3.13</ecNumber>
    </recommendedName>
    <alternativeName>
        <fullName evidence="10">Alpha-IPM synthase</fullName>
    </alternativeName>
    <alternativeName>
        <fullName evidence="10">Alpha-isopropylmalate synthase</fullName>
    </alternativeName>
</protein>
<evidence type="ECO:0000256" key="7">
    <source>
        <dbReference type="ARBA" id="ARBA00022679"/>
    </source>
</evidence>
<dbReference type="InterPro" id="IPR002034">
    <property type="entry name" value="AIPM/Hcit_synth_CS"/>
</dbReference>
<keyword evidence="5 10" id="KW-0432">Leucine biosynthesis</keyword>
<dbReference type="InterPro" id="IPR013785">
    <property type="entry name" value="Aldolase_TIM"/>
</dbReference>
<evidence type="ECO:0000256" key="3">
    <source>
        <dbReference type="ARBA" id="ARBA00009767"/>
    </source>
</evidence>
<evidence type="ECO:0000256" key="9">
    <source>
        <dbReference type="ARBA" id="ARBA00023304"/>
    </source>
</evidence>
<dbReference type="GO" id="GO:0005737">
    <property type="term" value="C:cytoplasm"/>
    <property type="evidence" value="ECO:0007669"/>
    <property type="project" value="UniProtKB-SubCell"/>
</dbReference>
<evidence type="ECO:0000256" key="2">
    <source>
        <dbReference type="ARBA" id="ARBA00004689"/>
    </source>
</evidence>
<dbReference type="EC" id="2.3.3.13" evidence="4 10"/>
<keyword evidence="9 10" id="KW-0100">Branched-chain amino acid biosynthesis</keyword>
<comment type="caution">
    <text evidence="12">The sequence shown here is derived from an EMBL/GenBank/DDBJ whole genome shotgun (WGS) entry which is preliminary data.</text>
</comment>
<dbReference type="InterPro" id="IPR005668">
    <property type="entry name" value="IPM_Synthase"/>
</dbReference>
<dbReference type="PANTHER" id="PTHR46911">
    <property type="match status" value="1"/>
</dbReference>
<dbReference type="NCBIfam" id="TIGR00970">
    <property type="entry name" value="leuA_yeast"/>
    <property type="match status" value="1"/>
</dbReference>
<dbReference type="SUPFAM" id="SSF89000">
    <property type="entry name" value="post-HMGL domain-like"/>
    <property type="match status" value="1"/>
</dbReference>
<dbReference type="HAMAP" id="MF_00572">
    <property type="entry name" value="LeuA_type2"/>
    <property type="match status" value="1"/>
</dbReference>
<dbReference type="RefSeq" id="WP_109189303.1">
    <property type="nucleotide sequence ID" value="NZ_BMYA01000002.1"/>
</dbReference>
<dbReference type="SUPFAM" id="SSF51569">
    <property type="entry name" value="Aldolase"/>
    <property type="match status" value="1"/>
</dbReference>
<evidence type="ECO:0000256" key="1">
    <source>
        <dbReference type="ARBA" id="ARBA00000064"/>
    </source>
</evidence>
<dbReference type="SUPFAM" id="SSF110921">
    <property type="entry name" value="2-isopropylmalate synthase LeuA, allosteric (dimerisation) domain"/>
    <property type="match status" value="1"/>
</dbReference>
<keyword evidence="10" id="KW-0963">Cytoplasm</keyword>
<name>A0A2U2ADA5_9GAMM</name>
<dbReference type="PANTHER" id="PTHR46911:SF1">
    <property type="entry name" value="2-ISOPROPYLMALATE SYNTHASE"/>
    <property type="match status" value="1"/>
</dbReference>
<evidence type="ECO:0000256" key="5">
    <source>
        <dbReference type="ARBA" id="ARBA00022430"/>
    </source>
</evidence>
<dbReference type="EMBL" id="QEWQ01000004">
    <property type="protein sequence ID" value="PWD80636.1"/>
    <property type="molecule type" value="Genomic_DNA"/>
</dbReference>
<comment type="subunit">
    <text evidence="10">Homodimer.</text>
</comment>
<reference evidence="13" key="1">
    <citation type="submission" date="2018-05" db="EMBL/GenBank/DDBJ databases">
        <title>Ignatzschineria dubaiensis sp. nov., isolated from necrotic foot tissues of dromedaries (Camelus dromedarius) and associated maggots in Dubai, United Arab Emirates.</title>
        <authorList>
            <person name="Tsang C.C."/>
            <person name="Tang J.Y.M."/>
            <person name="Fong J.Y.H."/>
            <person name="Kinne J."/>
            <person name="Lee H.H."/>
            <person name="Joseph M."/>
            <person name="Jose S."/>
            <person name="Schuster R.K."/>
            <person name="Tang Y."/>
            <person name="Sivakumar S."/>
            <person name="Chen J.H.K."/>
            <person name="Teng J.L.L."/>
            <person name="Lau S.K.P."/>
            <person name="Wernery U."/>
            <person name="Woo P.C.Y."/>
        </authorList>
    </citation>
    <scope>NUCLEOTIDE SEQUENCE [LARGE SCALE GENOMIC DNA]</scope>
    <source>
        <strain evidence="13">KCTC 22644</strain>
    </source>
</reference>
<evidence type="ECO:0000256" key="8">
    <source>
        <dbReference type="ARBA" id="ARBA00022723"/>
    </source>
</evidence>
<dbReference type="Gene3D" id="3.30.160.270">
    <property type="match status" value="1"/>
</dbReference>
<feature type="binding site" evidence="10">
    <location>
        <position position="246"/>
    </location>
    <ligand>
        <name>Mg(2+)</name>
        <dbReference type="ChEBI" id="CHEBI:18420"/>
    </ligand>
</feature>
<comment type="subcellular location">
    <subcellularLocation>
        <location evidence="10">Cytoplasm</location>
    </subcellularLocation>
</comment>
<dbReference type="PROSITE" id="PS00816">
    <property type="entry name" value="AIPM_HOMOCIT_SYNTH_2"/>
    <property type="match status" value="1"/>
</dbReference>
<feature type="binding site" evidence="10">
    <location>
        <position position="40"/>
    </location>
    <ligand>
        <name>Mg(2+)</name>
        <dbReference type="ChEBI" id="CHEBI:18420"/>
    </ligand>
</feature>
<dbReference type="PROSITE" id="PS00815">
    <property type="entry name" value="AIPM_HOMOCIT_SYNTH_1"/>
    <property type="match status" value="1"/>
</dbReference>
<comment type="similarity">
    <text evidence="3 10">Belongs to the alpha-IPM synthase/homocitrate synthase family. LeuA type 2 subfamily.</text>
</comment>